<dbReference type="EMBL" id="JAUJEB010000002">
    <property type="protein sequence ID" value="MDN5213291.1"/>
    <property type="molecule type" value="Genomic_DNA"/>
</dbReference>
<reference evidence="5" key="1">
    <citation type="submission" date="2023-06" db="EMBL/GenBank/DDBJ databases">
        <title>Genomic of Agaribacillus aureum.</title>
        <authorList>
            <person name="Wang G."/>
        </authorList>
    </citation>
    <scope>NUCLEOTIDE SEQUENCE</scope>
    <source>
        <strain evidence="5">BMA12</strain>
    </source>
</reference>
<keyword evidence="3" id="KW-0732">Signal</keyword>
<organism evidence="5 6">
    <name type="scientific">Agaribacillus aureus</name>
    <dbReference type="NCBI Taxonomy" id="3051825"/>
    <lineage>
        <taxon>Bacteria</taxon>
        <taxon>Pseudomonadati</taxon>
        <taxon>Bacteroidota</taxon>
        <taxon>Cytophagia</taxon>
        <taxon>Cytophagales</taxon>
        <taxon>Splendidivirgaceae</taxon>
        <taxon>Agaribacillus</taxon>
    </lineage>
</organism>
<name>A0ABT8LA78_9BACT</name>
<dbReference type="RefSeq" id="WP_346758630.1">
    <property type="nucleotide sequence ID" value="NZ_JAUJEB010000002.1"/>
</dbReference>
<sequence>MKRISLTFMYLAFITILSSCIHEHDCEIEPDPTNNIEDGFTSALETDFISQLDPVTKKEIRIRNNLGGSSRFYEEGFIRFNDFTEVKQYVQEATLKLYIRANPKPYIFFPNNYTLRISALQEGWNENTLSHASKPRAQEMITTTFDADNLKPGDLYEIDVTEILNDQFTNKKTHHGFSIALVGNNNNESVAISFYSSDNGDEALNPALDVVYEW</sequence>
<dbReference type="InterPro" id="IPR055372">
    <property type="entry name" value="CBM96"/>
</dbReference>
<gene>
    <name evidence="5" type="ORF">QQ020_14575</name>
</gene>
<proteinExistence type="predicted"/>
<keyword evidence="6" id="KW-1185">Reference proteome</keyword>
<comment type="caution">
    <text evidence="5">The sequence shown here is derived from an EMBL/GenBank/DDBJ whole genome shotgun (WGS) entry which is preliminary data.</text>
</comment>
<accession>A0ABT8LA78</accession>
<dbReference type="Proteomes" id="UP001172083">
    <property type="component" value="Unassembled WGS sequence"/>
</dbReference>
<feature type="domain" description="Carbohydrate-binding module family 96" evidence="4">
    <location>
        <begin position="67"/>
        <end position="202"/>
    </location>
</feature>
<dbReference type="PROSITE" id="PS51257">
    <property type="entry name" value="PROKAR_LIPOPROTEIN"/>
    <property type="match status" value="1"/>
</dbReference>
<keyword evidence="2" id="KW-0964">Secreted</keyword>
<comment type="subcellular location">
    <subcellularLocation>
        <location evidence="1">Secreted</location>
    </subcellularLocation>
</comment>
<evidence type="ECO:0000313" key="6">
    <source>
        <dbReference type="Proteomes" id="UP001172083"/>
    </source>
</evidence>
<evidence type="ECO:0000259" key="4">
    <source>
        <dbReference type="Pfam" id="PF24517"/>
    </source>
</evidence>
<dbReference type="Pfam" id="PF24517">
    <property type="entry name" value="CBM96"/>
    <property type="match status" value="1"/>
</dbReference>
<evidence type="ECO:0000256" key="3">
    <source>
        <dbReference type="ARBA" id="ARBA00022729"/>
    </source>
</evidence>
<evidence type="ECO:0000256" key="1">
    <source>
        <dbReference type="ARBA" id="ARBA00004613"/>
    </source>
</evidence>
<protein>
    <submittedName>
        <fullName evidence="5">DNRLRE domain-containing protein</fullName>
    </submittedName>
</protein>
<dbReference type="NCBIfam" id="NF033679">
    <property type="entry name" value="DNRLRE_dom"/>
    <property type="match status" value="1"/>
</dbReference>
<evidence type="ECO:0000313" key="5">
    <source>
        <dbReference type="EMBL" id="MDN5213291.1"/>
    </source>
</evidence>
<evidence type="ECO:0000256" key="2">
    <source>
        <dbReference type="ARBA" id="ARBA00022525"/>
    </source>
</evidence>